<evidence type="ECO:0000313" key="2">
    <source>
        <dbReference type="EMBL" id="THU38420.1"/>
    </source>
</evidence>
<dbReference type="EMBL" id="STFF01000004">
    <property type="protein sequence ID" value="THU38420.1"/>
    <property type="molecule type" value="Genomic_DNA"/>
</dbReference>
<dbReference type="AlphaFoldDB" id="A0A4S8HSJ8"/>
<dbReference type="Proteomes" id="UP000306918">
    <property type="component" value="Unassembled WGS sequence"/>
</dbReference>
<dbReference type="InterPro" id="IPR013783">
    <property type="entry name" value="Ig-like_fold"/>
</dbReference>
<keyword evidence="3" id="KW-1185">Reference proteome</keyword>
<dbReference type="Gene3D" id="2.60.40.10">
    <property type="entry name" value="Immunoglobulins"/>
    <property type="match status" value="1"/>
</dbReference>
<evidence type="ECO:0000256" key="1">
    <source>
        <dbReference type="SAM" id="SignalP"/>
    </source>
</evidence>
<reference evidence="2 3" key="1">
    <citation type="submission" date="2019-04" db="EMBL/GenBank/DDBJ databases">
        <title>Niastella caeni sp. nov., isolated from activated sludge.</title>
        <authorList>
            <person name="Sheng M."/>
        </authorList>
    </citation>
    <scope>NUCLEOTIDE SEQUENCE [LARGE SCALE GENOMIC DNA]</scope>
    <source>
        <strain evidence="2 3">HX-2-15</strain>
    </source>
</reference>
<sequence length="368" mass="42110">MMRIMRKLFIIILCTCFVAVAHAQIVIQFVPELQGRTTDGLLLAKFTNVFPDAKTVSIDITVTEKKSGRVVMITTAPFTLFPGINNIDRNAVSGASIRFAENNLARLLRQSGTFPEGDYDYCFQVYRQDKTSRGELLGEQCFDYLVEPLTPLFLIEPFNKEKICDKRPTFTWQPSLPAIPGSQYRLTLAEKRSGQVASEALVYNLPLINQSNILSPMLIFPPSAKELEEGKTYTWQVTVYKEGMILNRSEIWEFSIKCNDTPKVEPEDGYRNIEDLARGNYYIAQGKIKFAVYNAYEETNLQYSLFCLNKPDQAFKHLPKVKLKRGNNNIVIDLSDNEAFIDGYHYILTVRLPNNLEKKLRFTYKSAE</sequence>
<feature type="signal peptide" evidence="1">
    <location>
        <begin position="1"/>
        <end position="23"/>
    </location>
</feature>
<name>A0A4S8HSJ8_9BACT</name>
<proteinExistence type="predicted"/>
<feature type="chain" id="PRO_5020965686" evidence="1">
    <location>
        <begin position="24"/>
        <end position="368"/>
    </location>
</feature>
<dbReference type="OrthoDB" id="9809727at2"/>
<keyword evidence="1" id="KW-0732">Signal</keyword>
<protein>
    <submittedName>
        <fullName evidence="2">DUF928 domain-containing protein</fullName>
    </submittedName>
</protein>
<evidence type="ECO:0000313" key="3">
    <source>
        <dbReference type="Proteomes" id="UP000306918"/>
    </source>
</evidence>
<comment type="caution">
    <text evidence="2">The sequence shown here is derived from an EMBL/GenBank/DDBJ whole genome shotgun (WGS) entry which is preliminary data.</text>
</comment>
<accession>A0A4S8HSJ8</accession>
<organism evidence="2 3">
    <name type="scientific">Niastella caeni</name>
    <dbReference type="NCBI Taxonomy" id="2569763"/>
    <lineage>
        <taxon>Bacteria</taxon>
        <taxon>Pseudomonadati</taxon>
        <taxon>Bacteroidota</taxon>
        <taxon>Chitinophagia</taxon>
        <taxon>Chitinophagales</taxon>
        <taxon>Chitinophagaceae</taxon>
        <taxon>Niastella</taxon>
    </lineage>
</organism>
<gene>
    <name evidence="2" type="ORF">FAM09_17270</name>
</gene>